<accession>A0A346RAF1</accession>
<evidence type="ECO:0000259" key="12">
    <source>
        <dbReference type="PROSITE" id="PS00128"/>
    </source>
</evidence>
<evidence type="ECO:0000256" key="4">
    <source>
        <dbReference type="ARBA" id="ARBA00022529"/>
    </source>
</evidence>
<keyword evidence="5" id="KW-0081">Bacteriolytic enzyme</keyword>
<evidence type="ECO:0000256" key="5">
    <source>
        <dbReference type="ARBA" id="ARBA00022638"/>
    </source>
</evidence>
<reference evidence="13" key="1">
    <citation type="journal article" date="2018" name="PeerJ">
        <title>RNA interference-mediated silencing of genes involved in the immune responses of the soybean pod borer Leguminivora glycinivorella (Lepidoptera: Olethreutidae).</title>
        <authorList>
            <person name="Ran R."/>
            <person name="Li T."/>
            <person name="Liu X."/>
            <person name="Ni H."/>
            <person name="Li W."/>
            <person name="Meng F."/>
        </authorList>
    </citation>
    <scope>NUCLEOTIDE SEQUENCE</scope>
</reference>
<keyword evidence="8" id="KW-0326">Glycosidase</keyword>
<evidence type="ECO:0000256" key="2">
    <source>
        <dbReference type="ARBA" id="ARBA00012732"/>
    </source>
</evidence>
<evidence type="ECO:0000313" key="13">
    <source>
        <dbReference type="EMBL" id="AXS59151.1"/>
    </source>
</evidence>
<evidence type="ECO:0000256" key="6">
    <source>
        <dbReference type="ARBA" id="ARBA00022801"/>
    </source>
</evidence>
<dbReference type="AlphaFoldDB" id="A0A346RAF1"/>
<keyword evidence="6" id="KW-0378">Hydrolase</keyword>
<keyword evidence="11" id="KW-0732">Signal</keyword>
<evidence type="ECO:0000256" key="8">
    <source>
        <dbReference type="ARBA" id="ARBA00023295"/>
    </source>
</evidence>
<dbReference type="PANTHER" id="PTHR11407:SF63">
    <property type="entry name" value="LYSOZYME C"/>
    <property type="match status" value="1"/>
</dbReference>
<dbReference type="GO" id="GO:0042742">
    <property type="term" value="P:defense response to bacterium"/>
    <property type="evidence" value="ECO:0007669"/>
    <property type="project" value="UniProtKB-KW"/>
</dbReference>
<comment type="similarity">
    <text evidence="10">Belongs to the glycosyl hydrolase 22 family.</text>
</comment>
<feature type="chain" id="PRO_5016865570" description="Lysozyme" evidence="11">
    <location>
        <begin position="28"/>
        <end position="167"/>
    </location>
</feature>
<dbReference type="GO" id="GO:0003796">
    <property type="term" value="F:lysozyme activity"/>
    <property type="evidence" value="ECO:0007669"/>
    <property type="project" value="UniProtKB-EC"/>
</dbReference>
<feature type="domain" description="Glycosyl hydrolases family 22 (GH22)" evidence="12">
    <location>
        <begin position="98"/>
        <end position="116"/>
    </location>
</feature>
<dbReference type="CDD" id="cd16899">
    <property type="entry name" value="LYZ_C_invert"/>
    <property type="match status" value="1"/>
</dbReference>
<dbReference type="EMBL" id="MH200941">
    <property type="protein sequence ID" value="AXS59151.1"/>
    <property type="molecule type" value="mRNA"/>
</dbReference>
<dbReference type="SMART" id="SM00263">
    <property type="entry name" value="LYZ1"/>
    <property type="match status" value="1"/>
</dbReference>
<dbReference type="OrthoDB" id="6692707at2759"/>
<evidence type="ECO:0000256" key="10">
    <source>
        <dbReference type="RuleBase" id="RU004440"/>
    </source>
</evidence>
<dbReference type="Pfam" id="PF00062">
    <property type="entry name" value="Lys"/>
    <property type="match status" value="1"/>
</dbReference>
<proteinExistence type="evidence at transcript level"/>
<evidence type="ECO:0000256" key="9">
    <source>
        <dbReference type="ARBA" id="ARBA00031262"/>
    </source>
</evidence>
<name>A0A346RAF1_9NEOP</name>
<dbReference type="PRINTS" id="PR00135">
    <property type="entry name" value="LYZLACT"/>
</dbReference>
<feature type="signal peptide" evidence="11">
    <location>
        <begin position="1"/>
        <end position="27"/>
    </location>
</feature>
<dbReference type="PANTHER" id="PTHR11407">
    <property type="entry name" value="LYSOZYME C"/>
    <property type="match status" value="1"/>
</dbReference>
<evidence type="ECO:0000256" key="7">
    <source>
        <dbReference type="ARBA" id="ARBA00023157"/>
    </source>
</evidence>
<evidence type="ECO:0000256" key="3">
    <source>
        <dbReference type="ARBA" id="ARBA00020438"/>
    </source>
</evidence>
<dbReference type="GO" id="GO:0031640">
    <property type="term" value="P:killing of cells of another organism"/>
    <property type="evidence" value="ECO:0007669"/>
    <property type="project" value="UniProtKB-KW"/>
</dbReference>
<dbReference type="InterPro" id="IPR023346">
    <property type="entry name" value="Lysozyme-like_dom_sf"/>
</dbReference>
<dbReference type="Gene3D" id="1.10.530.10">
    <property type="match status" value="1"/>
</dbReference>
<keyword evidence="4" id="KW-0929">Antimicrobial</keyword>
<dbReference type="SUPFAM" id="SSF53955">
    <property type="entry name" value="Lysozyme-like"/>
    <property type="match status" value="1"/>
</dbReference>
<protein>
    <recommendedName>
        <fullName evidence="3">Lysozyme</fullName>
        <ecNumber evidence="2">3.2.1.17</ecNumber>
    </recommendedName>
    <alternativeName>
        <fullName evidence="9">1,4-beta-N-acetylmuramidase</fullName>
    </alternativeName>
</protein>
<dbReference type="InterPro" id="IPR019799">
    <property type="entry name" value="Glyco_hydro_22_CS"/>
</dbReference>
<organism evidence="13">
    <name type="scientific">Leguminivora glycinivorella</name>
    <dbReference type="NCBI Taxonomy" id="1035111"/>
    <lineage>
        <taxon>Eukaryota</taxon>
        <taxon>Metazoa</taxon>
        <taxon>Ecdysozoa</taxon>
        <taxon>Arthropoda</taxon>
        <taxon>Hexapoda</taxon>
        <taxon>Insecta</taxon>
        <taxon>Pterygota</taxon>
        <taxon>Neoptera</taxon>
        <taxon>Endopterygota</taxon>
        <taxon>Lepidoptera</taxon>
        <taxon>Glossata</taxon>
        <taxon>Ditrysia</taxon>
        <taxon>Tortricoidea</taxon>
        <taxon>Tortricidae</taxon>
        <taxon>Olethreutinae</taxon>
        <taxon>Grapholitini</taxon>
        <taxon>Leguminivora</taxon>
    </lineage>
</organism>
<comment type="catalytic activity">
    <reaction evidence="1">
        <text>Hydrolysis of (1-&gt;4)-beta-linkages between N-acetylmuramic acid and N-acetyl-D-glucosamine residues in a peptidoglycan and between N-acetyl-D-glucosamine residues in chitodextrins.</text>
        <dbReference type="EC" id="3.2.1.17"/>
    </reaction>
</comment>
<keyword evidence="7" id="KW-1015">Disulfide bond</keyword>
<sequence>MCKIKEMTILSLIFLALVAHDSLLAEAKIMAKCDAVKELQKAGVQKTFFSNWICLMKMESGMNTSLLTGPKTASSYSHGIFQINSRKWCSRGHTGGKCNKRCEDFLNDDIQDDIVCAVKIFETEGWKSWDGWVKKCKQCPANLPDVNCKSRRSSSLESLFESDEEQI</sequence>
<evidence type="ECO:0000256" key="1">
    <source>
        <dbReference type="ARBA" id="ARBA00000632"/>
    </source>
</evidence>
<dbReference type="EC" id="3.2.1.17" evidence="2"/>
<evidence type="ECO:0000256" key="11">
    <source>
        <dbReference type="SAM" id="SignalP"/>
    </source>
</evidence>
<dbReference type="PROSITE" id="PS00128">
    <property type="entry name" value="GLYCOSYL_HYDROL_F22_1"/>
    <property type="match status" value="1"/>
</dbReference>
<dbReference type="PROSITE" id="PS51348">
    <property type="entry name" value="GLYCOSYL_HYDROL_F22_2"/>
    <property type="match status" value="1"/>
</dbReference>
<dbReference type="InterPro" id="IPR001916">
    <property type="entry name" value="Glyco_hydro_22"/>
</dbReference>